<comment type="caution">
    <text evidence="6">The sequence shown here is derived from an EMBL/GenBank/DDBJ whole genome shotgun (WGS) entry which is preliminary data.</text>
</comment>
<dbReference type="InterPro" id="IPR027705">
    <property type="entry name" value="Flotillin_fam"/>
</dbReference>
<accession>A0A834LEX8</accession>
<dbReference type="PANTHER" id="PTHR13806:SF31">
    <property type="entry name" value="FLOTILLIN-LIKE PROTEIN 1-RELATED"/>
    <property type="match status" value="1"/>
</dbReference>
<dbReference type="InterPro" id="IPR036013">
    <property type="entry name" value="Band_7/SPFH_dom_sf"/>
</dbReference>
<protein>
    <recommendedName>
        <fullName evidence="4">Flotillin-like</fullName>
    </recommendedName>
</protein>
<keyword evidence="2 4" id="KW-1003">Cell membrane</keyword>
<evidence type="ECO:0000256" key="4">
    <source>
        <dbReference type="RuleBase" id="RU366054"/>
    </source>
</evidence>
<dbReference type="PANTHER" id="PTHR13806">
    <property type="entry name" value="FLOTILLIN-RELATED"/>
    <property type="match status" value="1"/>
</dbReference>
<comment type="subcellular location">
    <subcellularLocation>
        <location evidence="4">Cell membrane</location>
        <topology evidence="4">Lipid-anchor</topology>
    </subcellularLocation>
    <subcellularLocation>
        <location evidence="4">Membrane</location>
        <location evidence="4">Caveola</location>
    </subcellularLocation>
</comment>
<name>A0A834LEX8_RHOSS</name>
<evidence type="ECO:0000313" key="6">
    <source>
        <dbReference type="EMBL" id="KAF7131701.1"/>
    </source>
</evidence>
<dbReference type="Pfam" id="PF01145">
    <property type="entry name" value="Band_7"/>
    <property type="match status" value="1"/>
</dbReference>
<dbReference type="InterPro" id="IPR001107">
    <property type="entry name" value="Band_7"/>
</dbReference>
<dbReference type="SUPFAM" id="SSF117892">
    <property type="entry name" value="Band 7/SPFH domain"/>
    <property type="match status" value="1"/>
</dbReference>
<evidence type="ECO:0000256" key="1">
    <source>
        <dbReference type="ARBA" id="ARBA00007161"/>
    </source>
</evidence>
<reference evidence="6" key="1">
    <citation type="submission" date="2019-11" db="EMBL/GenBank/DDBJ databases">
        <authorList>
            <person name="Liu Y."/>
            <person name="Hou J."/>
            <person name="Li T.-Q."/>
            <person name="Guan C.-H."/>
            <person name="Wu X."/>
            <person name="Wu H.-Z."/>
            <person name="Ling F."/>
            <person name="Zhang R."/>
            <person name="Shi X.-G."/>
            <person name="Ren J.-P."/>
            <person name="Chen E.-F."/>
            <person name="Sun J.-M."/>
        </authorList>
    </citation>
    <scope>NUCLEOTIDE SEQUENCE</scope>
    <source>
        <strain evidence="6">Adult_tree_wgs_1</strain>
        <tissue evidence="6">Leaves</tissue>
    </source>
</reference>
<evidence type="ECO:0000256" key="3">
    <source>
        <dbReference type="ARBA" id="ARBA00023136"/>
    </source>
</evidence>
<gene>
    <name evidence="6" type="ORF">RHSIM_Rhsim09G0075500</name>
</gene>
<sequence length="481" mass="53287">MWYKVAKASEYLAITGAGIDNIKLAKKAFIWPCQSCIVFDITPINFYFEVNAMSSEKLSFLLPAVFTIGPRADDHESLLKYAKLLSHHDRNSSHVKELVQGIIEGETRVIAASMTMEEIFKGTKDFKREVFETVHCELNEFGLLIYNANIKQLVDVRGHEYFSYLGQKVQMEAVNQAKVDVAEAKMKGEIGAKKSVGLTYQSAAKIEAETKIMATQRQGEATKEDIKVNTEVKIFENQREADVAVVNAELSTKKAGWGQLAMMAEVEAVKMVAIREAELQREVEKKRALAEIEKLKAEHLSKASVEYEVKVLEANWYLYNEQKAAEAAFYEKQKASEGERLAADAQLYARQQAADAELYAKTTEAQGLVALAKAQGIYISTLLQALGGDYNVLRDYLMITGGMFTDIAWINAEAIKGLQPKISVWTIGGEGADGGGAGSAAMKEVSSVYKALPHLFETVYEQIAMLMPPQMESLASCQLPQ</sequence>
<evidence type="ECO:0000313" key="7">
    <source>
        <dbReference type="Proteomes" id="UP000626092"/>
    </source>
</evidence>
<feature type="domain" description="Band 7" evidence="5">
    <location>
        <begin position="22"/>
        <end position="185"/>
    </location>
</feature>
<dbReference type="Gene3D" id="3.30.479.30">
    <property type="entry name" value="Band 7 domain"/>
    <property type="match status" value="1"/>
</dbReference>
<evidence type="ECO:0000256" key="2">
    <source>
        <dbReference type="ARBA" id="ARBA00022475"/>
    </source>
</evidence>
<keyword evidence="3 4" id="KW-0472">Membrane</keyword>
<dbReference type="OrthoDB" id="6080404at2759"/>
<comment type="similarity">
    <text evidence="1 4">Belongs to the band 7/mec-2 family. Flotillin subfamily.</text>
</comment>
<dbReference type="CDD" id="cd03399">
    <property type="entry name" value="SPFH_flotillin"/>
    <property type="match status" value="1"/>
</dbReference>
<keyword evidence="7" id="KW-1185">Reference proteome</keyword>
<dbReference type="GO" id="GO:0005901">
    <property type="term" value="C:caveola"/>
    <property type="evidence" value="ECO:0007669"/>
    <property type="project" value="UniProtKB-SubCell"/>
</dbReference>
<dbReference type="EMBL" id="WJXA01000009">
    <property type="protein sequence ID" value="KAF7131701.1"/>
    <property type="molecule type" value="Genomic_DNA"/>
</dbReference>
<dbReference type="AlphaFoldDB" id="A0A834LEX8"/>
<dbReference type="Proteomes" id="UP000626092">
    <property type="component" value="Unassembled WGS sequence"/>
</dbReference>
<proteinExistence type="inferred from homology"/>
<organism evidence="6 7">
    <name type="scientific">Rhododendron simsii</name>
    <name type="common">Sims's rhododendron</name>
    <dbReference type="NCBI Taxonomy" id="118357"/>
    <lineage>
        <taxon>Eukaryota</taxon>
        <taxon>Viridiplantae</taxon>
        <taxon>Streptophyta</taxon>
        <taxon>Embryophyta</taxon>
        <taxon>Tracheophyta</taxon>
        <taxon>Spermatophyta</taxon>
        <taxon>Magnoliopsida</taxon>
        <taxon>eudicotyledons</taxon>
        <taxon>Gunneridae</taxon>
        <taxon>Pentapetalae</taxon>
        <taxon>asterids</taxon>
        <taxon>Ericales</taxon>
        <taxon>Ericaceae</taxon>
        <taxon>Ericoideae</taxon>
        <taxon>Rhodoreae</taxon>
        <taxon>Rhododendron</taxon>
    </lineage>
</organism>
<evidence type="ECO:0000259" key="5">
    <source>
        <dbReference type="Pfam" id="PF01145"/>
    </source>
</evidence>